<evidence type="ECO:0000313" key="6">
    <source>
        <dbReference type="Proteomes" id="UP000460221"/>
    </source>
</evidence>
<sequence length="239" mass="25669">MAGPPLVPAPLPASAAGVEPGPATLPAQSAAPAKVSLVEEISSLLRERIYDRRYPAGAALRQEQLSAELGISRTPVREALRVLEQEGLVRVEPGQGARVVMGDRDSLLAAYELRAVVDGLAARLAALRGPADARHLERSIATQRAALDPWQPLRYTEANVEFHEHVLMLSGNEYVLAQRPVLRMTAQVFAPVELLERERAVRAVAEHTAIAEAIAGGDPDAAEQLARAHIRTTIDDLTG</sequence>
<accession>A0A7K1FKN1</accession>
<gene>
    <name evidence="5" type="ORF">GIS00_12225</name>
</gene>
<dbReference type="PRINTS" id="PR00035">
    <property type="entry name" value="HTHGNTR"/>
</dbReference>
<dbReference type="PANTHER" id="PTHR43537">
    <property type="entry name" value="TRANSCRIPTIONAL REGULATOR, GNTR FAMILY"/>
    <property type="match status" value="1"/>
</dbReference>
<dbReference type="RefSeq" id="WP_154768743.1">
    <property type="nucleotide sequence ID" value="NZ_WLYK01000005.1"/>
</dbReference>
<dbReference type="Proteomes" id="UP000460221">
    <property type="component" value="Unassembled WGS sequence"/>
</dbReference>
<protein>
    <submittedName>
        <fullName evidence="5">FCD domain-containing protein</fullName>
    </submittedName>
</protein>
<proteinExistence type="predicted"/>
<dbReference type="SUPFAM" id="SSF48008">
    <property type="entry name" value="GntR ligand-binding domain-like"/>
    <property type="match status" value="1"/>
</dbReference>
<dbReference type="GO" id="GO:0003700">
    <property type="term" value="F:DNA-binding transcription factor activity"/>
    <property type="evidence" value="ECO:0007669"/>
    <property type="project" value="InterPro"/>
</dbReference>
<dbReference type="AlphaFoldDB" id="A0A7K1FKN1"/>
<dbReference type="InterPro" id="IPR036390">
    <property type="entry name" value="WH_DNA-bd_sf"/>
</dbReference>
<dbReference type="EMBL" id="WLYK01000005">
    <property type="protein sequence ID" value="MTD14707.1"/>
    <property type="molecule type" value="Genomic_DNA"/>
</dbReference>
<dbReference type="SMART" id="SM00345">
    <property type="entry name" value="HTH_GNTR"/>
    <property type="match status" value="1"/>
</dbReference>
<dbReference type="CDD" id="cd07377">
    <property type="entry name" value="WHTH_GntR"/>
    <property type="match status" value="1"/>
</dbReference>
<evidence type="ECO:0000256" key="1">
    <source>
        <dbReference type="ARBA" id="ARBA00023015"/>
    </source>
</evidence>
<comment type="caution">
    <text evidence="5">The sequence shown here is derived from an EMBL/GenBank/DDBJ whole genome shotgun (WGS) entry which is preliminary data.</text>
</comment>
<keyword evidence="2" id="KW-0238">DNA-binding</keyword>
<dbReference type="InterPro" id="IPR011711">
    <property type="entry name" value="GntR_C"/>
</dbReference>
<keyword evidence="3" id="KW-0804">Transcription</keyword>
<organism evidence="5 6">
    <name type="scientific">Nakamurella alba</name>
    <dbReference type="NCBI Taxonomy" id="2665158"/>
    <lineage>
        <taxon>Bacteria</taxon>
        <taxon>Bacillati</taxon>
        <taxon>Actinomycetota</taxon>
        <taxon>Actinomycetes</taxon>
        <taxon>Nakamurellales</taxon>
        <taxon>Nakamurellaceae</taxon>
        <taxon>Nakamurella</taxon>
    </lineage>
</organism>
<keyword evidence="1" id="KW-0805">Transcription regulation</keyword>
<dbReference type="PANTHER" id="PTHR43537:SF5">
    <property type="entry name" value="UXU OPERON TRANSCRIPTIONAL REGULATOR"/>
    <property type="match status" value="1"/>
</dbReference>
<feature type="domain" description="HTH gntR-type" evidence="4">
    <location>
        <begin position="35"/>
        <end position="102"/>
    </location>
</feature>
<evidence type="ECO:0000313" key="5">
    <source>
        <dbReference type="EMBL" id="MTD14707.1"/>
    </source>
</evidence>
<name>A0A7K1FKN1_9ACTN</name>
<dbReference type="Pfam" id="PF00392">
    <property type="entry name" value="GntR"/>
    <property type="match status" value="1"/>
</dbReference>
<dbReference type="Gene3D" id="1.10.10.10">
    <property type="entry name" value="Winged helix-like DNA-binding domain superfamily/Winged helix DNA-binding domain"/>
    <property type="match status" value="1"/>
</dbReference>
<evidence type="ECO:0000256" key="2">
    <source>
        <dbReference type="ARBA" id="ARBA00023125"/>
    </source>
</evidence>
<dbReference type="Pfam" id="PF07729">
    <property type="entry name" value="FCD"/>
    <property type="match status" value="1"/>
</dbReference>
<dbReference type="InterPro" id="IPR000524">
    <property type="entry name" value="Tscrpt_reg_HTH_GntR"/>
</dbReference>
<evidence type="ECO:0000256" key="3">
    <source>
        <dbReference type="ARBA" id="ARBA00023163"/>
    </source>
</evidence>
<dbReference type="SUPFAM" id="SSF46785">
    <property type="entry name" value="Winged helix' DNA-binding domain"/>
    <property type="match status" value="1"/>
</dbReference>
<evidence type="ECO:0000259" key="4">
    <source>
        <dbReference type="PROSITE" id="PS50949"/>
    </source>
</evidence>
<reference evidence="5 6" key="1">
    <citation type="submission" date="2019-11" db="EMBL/GenBank/DDBJ databases">
        <authorList>
            <person name="Jiang L.-Q."/>
        </authorList>
    </citation>
    <scope>NUCLEOTIDE SEQUENCE [LARGE SCALE GENOMIC DNA]</scope>
    <source>
        <strain evidence="5 6">YIM 132087</strain>
    </source>
</reference>
<dbReference type="Gene3D" id="1.20.120.530">
    <property type="entry name" value="GntR ligand-binding domain-like"/>
    <property type="match status" value="1"/>
</dbReference>
<dbReference type="InterPro" id="IPR008920">
    <property type="entry name" value="TF_FadR/GntR_C"/>
</dbReference>
<dbReference type="InterPro" id="IPR036388">
    <property type="entry name" value="WH-like_DNA-bd_sf"/>
</dbReference>
<keyword evidence="6" id="KW-1185">Reference proteome</keyword>
<dbReference type="PROSITE" id="PS50949">
    <property type="entry name" value="HTH_GNTR"/>
    <property type="match status" value="1"/>
</dbReference>
<dbReference type="SMART" id="SM00895">
    <property type="entry name" value="FCD"/>
    <property type="match status" value="1"/>
</dbReference>
<dbReference type="GO" id="GO:0003677">
    <property type="term" value="F:DNA binding"/>
    <property type="evidence" value="ECO:0007669"/>
    <property type="project" value="UniProtKB-KW"/>
</dbReference>